<name>A0A1H0R3A9_9ACTN</name>
<dbReference type="PROSITE" id="PS00723">
    <property type="entry name" value="POLYPRENYL_SYNTHASE_1"/>
    <property type="match status" value="1"/>
</dbReference>
<evidence type="ECO:0000256" key="2">
    <source>
        <dbReference type="ARBA" id="ARBA00006706"/>
    </source>
</evidence>
<dbReference type="InterPro" id="IPR008949">
    <property type="entry name" value="Isoprenoid_synthase_dom_sf"/>
</dbReference>
<dbReference type="PANTHER" id="PTHR12001">
    <property type="entry name" value="GERANYLGERANYL PYROPHOSPHATE SYNTHASE"/>
    <property type="match status" value="1"/>
</dbReference>
<evidence type="ECO:0000256" key="6">
    <source>
        <dbReference type="RuleBase" id="RU004466"/>
    </source>
</evidence>
<sequence>MHPSASSPPHTDPTAAVESVLTAELARRRAEVVAIDHRLDGDVDRLIGYISAGGKRLRPQFLCWGFLAAHPEAERFTAGDRLPPGVLQAAAALELIQACALIHDDIIDRSDTRRGKPSIHRSVQKLHADHGWSGDAEHYGLSSALLLGDLALAWADDLFLDGFEQLGGPAGALSAWRAMRTEVLAGQLLDLRITADRSGDPEVAADDAMVVNRYKTAAYTVERPLHLGAALGGASPATVTALREYGAVIGVGFQLRDDLLGVFGDPAATGKPAGGDLIEGKRTVLLAMARAALRDRPELLAELDAGIGSDLLPAQVDRLTDLVAATTAPAEIETRISSLFDAGTRALAGRDEQGVPVVHPIAADNLLRLARAATVRDR</sequence>
<dbReference type="GO" id="GO:0008299">
    <property type="term" value="P:isoprenoid biosynthetic process"/>
    <property type="evidence" value="ECO:0007669"/>
    <property type="project" value="InterPro"/>
</dbReference>
<evidence type="ECO:0000256" key="4">
    <source>
        <dbReference type="ARBA" id="ARBA00022723"/>
    </source>
</evidence>
<comment type="similarity">
    <text evidence="2 6">Belongs to the FPP/GGPP synthase family.</text>
</comment>
<evidence type="ECO:0000313" key="7">
    <source>
        <dbReference type="EMBL" id="SDP24014.1"/>
    </source>
</evidence>
<evidence type="ECO:0000256" key="1">
    <source>
        <dbReference type="ARBA" id="ARBA00001946"/>
    </source>
</evidence>
<dbReference type="InterPro" id="IPR033749">
    <property type="entry name" value="Polyprenyl_synt_CS"/>
</dbReference>
<evidence type="ECO:0000256" key="3">
    <source>
        <dbReference type="ARBA" id="ARBA00022679"/>
    </source>
</evidence>
<accession>A0A1H0R3A9</accession>
<protein>
    <submittedName>
        <fullName evidence="7">Geranylgeranyl diphosphate synthase, type I</fullName>
    </submittedName>
</protein>
<dbReference type="Pfam" id="PF00348">
    <property type="entry name" value="polyprenyl_synt"/>
    <property type="match status" value="1"/>
</dbReference>
<dbReference type="AlphaFoldDB" id="A0A1H0R3A9"/>
<keyword evidence="8" id="KW-1185">Reference proteome</keyword>
<reference evidence="7 8" key="1">
    <citation type="submission" date="2016-10" db="EMBL/GenBank/DDBJ databases">
        <authorList>
            <person name="de Groot N.N."/>
        </authorList>
    </citation>
    <scope>NUCLEOTIDE SEQUENCE [LARGE SCALE GENOMIC DNA]</scope>
    <source>
        <strain evidence="8">P4-7,KCTC 19426,CECT 7604</strain>
    </source>
</reference>
<dbReference type="PROSITE" id="PS00444">
    <property type="entry name" value="POLYPRENYL_SYNTHASE_2"/>
    <property type="match status" value="1"/>
</dbReference>
<dbReference type="PANTHER" id="PTHR12001:SF85">
    <property type="entry name" value="SHORT CHAIN ISOPRENYL DIPHOSPHATE SYNTHASE"/>
    <property type="match status" value="1"/>
</dbReference>
<dbReference type="Proteomes" id="UP000198741">
    <property type="component" value="Chromosome I"/>
</dbReference>
<keyword evidence="3 6" id="KW-0808">Transferase</keyword>
<keyword evidence="4" id="KW-0479">Metal-binding</keyword>
<evidence type="ECO:0000256" key="5">
    <source>
        <dbReference type="ARBA" id="ARBA00022842"/>
    </source>
</evidence>
<comment type="cofactor">
    <cofactor evidence="1">
        <name>Mg(2+)</name>
        <dbReference type="ChEBI" id="CHEBI:18420"/>
    </cofactor>
</comment>
<organism evidence="7 8">
    <name type="scientific">Nakamurella panacisegetis</name>
    <dbReference type="NCBI Taxonomy" id="1090615"/>
    <lineage>
        <taxon>Bacteria</taxon>
        <taxon>Bacillati</taxon>
        <taxon>Actinomycetota</taxon>
        <taxon>Actinomycetes</taxon>
        <taxon>Nakamurellales</taxon>
        <taxon>Nakamurellaceae</taxon>
        <taxon>Nakamurella</taxon>
    </lineage>
</organism>
<dbReference type="EMBL" id="LT629710">
    <property type="protein sequence ID" value="SDP24014.1"/>
    <property type="molecule type" value="Genomic_DNA"/>
</dbReference>
<dbReference type="RefSeq" id="WP_231988152.1">
    <property type="nucleotide sequence ID" value="NZ_LT629710.1"/>
</dbReference>
<proteinExistence type="inferred from homology"/>
<dbReference type="InterPro" id="IPR000092">
    <property type="entry name" value="Polyprenyl_synt"/>
</dbReference>
<dbReference type="CDD" id="cd00685">
    <property type="entry name" value="Trans_IPPS_HT"/>
    <property type="match status" value="1"/>
</dbReference>
<dbReference type="GO" id="GO:0046872">
    <property type="term" value="F:metal ion binding"/>
    <property type="evidence" value="ECO:0007669"/>
    <property type="project" value="UniProtKB-KW"/>
</dbReference>
<keyword evidence="5" id="KW-0460">Magnesium</keyword>
<evidence type="ECO:0000313" key="8">
    <source>
        <dbReference type="Proteomes" id="UP000198741"/>
    </source>
</evidence>
<dbReference type="GO" id="GO:0004659">
    <property type="term" value="F:prenyltransferase activity"/>
    <property type="evidence" value="ECO:0007669"/>
    <property type="project" value="InterPro"/>
</dbReference>
<dbReference type="SUPFAM" id="SSF48576">
    <property type="entry name" value="Terpenoid synthases"/>
    <property type="match status" value="1"/>
</dbReference>
<dbReference type="STRING" id="1090615.SAMN04515671_3378"/>
<dbReference type="SFLD" id="SFLDS00005">
    <property type="entry name" value="Isoprenoid_Synthase_Type_I"/>
    <property type="match status" value="1"/>
</dbReference>
<gene>
    <name evidence="7" type="ORF">SAMN04515671_3378</name>
</gene>
<dbReference type="Gene3D" id="1.10.600.10">
    <property type="entry name" value="Farnesyl Diphosphate Synthase"/>
    <property type="match status" value="1"/>
</dbReference>